<keyword evidence="2 4" id="KW-0808">Transferase</keyword>
<dbReference type="Pfam" id="PF01564">
    <property type="entry name" value="Spermine_synth"/>
    <property type="match status" value="1"/>
</dbReference>
<feature type="domain" description="PABS" evidence="5">
    <location>
        <begin position="1"/>
        <end position="214"/>
    </location>
</feature>
<dbReference type="PANTHER" id="PTHR43317:SF1">
    <property type="entry name" value="THERMOSPERMINE SYNTHASE ACAULIS5"/>
    <property type="match status" value="1"/>
</dbReference>
<comment type="similarity">
    <text evidence="1">Belongs to the spermidine/spermine synthase family.</text>
</comment>
<accession>A0A1F7XNU4</accession>
<proteinExistence type="inferred from homology"/>
<evidence type="ECO:0000259" key="5">
    <source>
        <dbReference type="PROSITE" id="PS51006"/>
    </source>
</evidence>
<dbReference type="InterPro" id="IPR029063">
    <property type="entry name" value="SAM-dependent_MTases_sf"/>
</dbReference>
<evidence type="ECO:0000313" key="7">
    <source>
        <dbReference type="Proteomes" id="UP000177382"/>
    </source>
</evidence>
<organism evidence="6 7">
    <name type="scientific">Candidatus Woesebacteria bacterium RBG_16_42_24</name>
    <dbReference type="NCBI Taxonomy" id="1802485"/>
    <lineage>
        <taxon>Bacteria</taxon>
        <taxon>Candidatus Woeseibacteriota</taxon>
    </lineage>
</organism>
<evidence type="ECO:0000256" key="1">
    <source>
        <dbReference type="ARBA" id="ARBA00007867"/>
    </source>
</evidence>
<evidence type="ECO:0000313" key="6">
    <source>
        <dbReference type="EMBL" id="OGM16028.1"/>
    </source>
</evidence>
<comment type="caution">
    <text evidence="6">The sequence shown here is derived from an EMBL/GenBank/DDBJ whole genome shotgun (WGS) entry which is preliminary data.</text>
</comment>
<dbReference type="SUPFAM" id="SSF53335">
    <property type="entry name" value="S-adenosyl-L-methionine-dependent methyltransferases"/>
    <property type="match status" value="1"/>
</dbReference>
<dbReference type="PANTHER" id="PTHR43317">
    <property type="entry name" value="THERMOSPERMINE SYNTHASE ACAULIS5"/>
    <property type="match status" value="1"/>
</dbReference>
<sequence length="214" mass="23937">MDILIGTKVLEEVVSSINGKVRVIKSLGLGTYIQVEGLTQSGGVVYEVWKSTLKKLKNSKILKLKNGLVLGLGGGSAAKLVRKYWPQAKITGVDIDPVMVEMGKKYMGLEEQGIEIVIMDAEKFLSNNEVRGTKYDLILVDLYVGYEVPEKFLSENYIQLVRTVLASGGIAIFNRLYYGEKRPEAMRFAAKLEAVFPKVKYFHPEANVMFLCYN</sequence>
<dbReference type="Gene3D" id="3.40.50.150">
    <property type="entry name" value="Vaccinia Virus protein VP39"/>
    <property type="match status" value="1"/>
</dbReference>
<evidence type="ECO:0000256" key="2">
    <source>
        <dbReference type="ARBA" id="ARBA00022679"/>
    </source>
</evidence>
<dbReference type="Proteomes" id="UP000177382">
    <property type="component" value="Unassembled WGS sequence"/>
</dbReference>
<dbReference type="NCBIfam" id="NF037959">
    <property type="entry name" value="MFS_SpdSyn"/>
    <property type="match status" value="1"/>
</dbReference>
<name>A0A1F7XNU4_9BACT</name>
<dbReference type="GO" id="GO:0016740">
    <property type="term" value="F:transferase activity"/>
    <property type="evidence" value="ECO:0007669"/>
    <property type="project" value="UniProtKB-UniRule"/>
</dbReference>
<protein>
    <recommendedName>
        <fullName evidence="5">PABS domain-containing protein</fullName>
    </recommendedName>
</protein>
<dbReference type="GO" id="GO:0006596">
    <property type="term" value="P:polyamine biosynthetic process"/>
    <property type="evidence" value="ECO:0007669"/>
    <property type="project" value="UniProtKB-UniRule"/>
</dbReference>
<keyword evidence="3 4" id="KW-0620">Polyamine biosynthesis</keyword>
<gene>
    <name evidence="6" type="ORF">A2V97_04680</name>
</gene>
<dbReference type="CDD" id="cd02440">
    <property type="entry name" value="AdoMet_MTases"/>
    <property type="match status" value="1"/>
</dbReference>
<dbReference type="EMBL" id="MGFX01000001">
    <property type="protein sequence ID" value="OGM16028.1"/>
    <property type="molecule type" value="Genomic_DNA"/>
</dbReference>
<feature type="active site" description="Proton acceptor" evidence="4">
    <location>
        <position position="141"/>
    </location>
</feature>
<dbReference type="PROSITE" id="PS51006">
    <property type="entry name" value="PABS_2"/>
    <property type="match status" value="1"/>
</dbReference>
<evidence type="ECO:0000256" key="3">
    <source>
        <dbReference type="ARBA" id="ARBA00023115"/>
    </source>
</evidence>
<dbReference type="STRING" id="1802485.A2V97_04680"/>
<dbReference type="AlphaFoldDB" id="A0A1F7XNU4"/>
<dbReference type="InterPro" id="IPR030374">
    <property type="entry name" value="PABS"/>
</dbReference>
<reference evidence="6 7" key="1">
    <citation type="journal article" date="2016" name="Nat. Commun.">
        <title>Thousands of microbial genomes shed light on interconnected biogeochemical processes in an aquifer system.</title>
        <authorList>
            <person name="Anantharaman K."/>
            <person name="Brown C.T."/>
            <person name="Hug L.A."/>
            <person name="Sharon I."/>
            <person name="Castelle C.J."/>
            <person name="Probst A.J."/>
            <person name="Thomas B.C."/>
            <person name="Singh A."/>
            <person name="Wilkins M.J."/>
            <person name="Karaoz U."/>
            <person name="Brodie E.L."/>
            <person name="Williams K.H."/>
            <person name="Hubbard S.S."/>
            <person name="Banfield J.F."/>
        </authorList>
    </citation>
    <scope>NUCLEOTIDE SEQUENCE [LARGE SCALE GENOMIC DNA]</scope>
</reference>
<evidence type="ECO:0000256" key="4">
    <source>
        <dbReference type="PROSITE-ProRule" id="PRU00354"/>
    </source>
</evidence>